<evidence type="ECO:0000313" key="4">
    <source>
        <dbReference type="Proteomes" id="UP001589890"/>
    </source>
</evidence>
<keyword evidence="2" id="KW-0812">Transmembrane</keyword>
<keyword evidence="4" id="KW-1185">Reference proteome</keyword>
<organism evidence="3 4">
    <name type="scientific">Kribbella deserti</name>
    <dbReference type="NCBI Taxonomy" id="1926257"/>
    <lineage>
        <taxon>Bacteria</taxon>
        <taxon>Bacillati</taxon>
        <taxon>Actinomycetota</taxon>
        <taxon>Actinomycetes</taxon>
        <taxon>Propionibacteriales</taxon>
        <taxon>Kribbellaceae</taxon>
        <taxon>Kribbella</taxon>
    </lineage>
</organism>
<reference evidence="3 4" key="1">
    <citation type="submission" date="2024-09" db="EMBL/GenBank/DDBJ databases">
        <authorList>
            <person name="Sun Q."/>
            <person name="Mori K."/>
        </authorList>
    </citation>
    <scope>NUCLEOTIDE SEQUENCE [LARGE SCALE GENOMIC DNA]</scope>
    <source>
        <strain evidence="3 4">CGMCC 1.15906</strain>
    </source>
</reference>
<evidence type="ECO:0008006" key="5">
    <source>
        <dbReference type="Google" id="ProtNLM"/>
    </source>
</evidence>
<gene>
    <name evidence="3" type="ORF">ACFFGN_03185</name>
</gene>
<feature type="region of interest" description="Disordered" evidence="1">
    <location>
        <begin position="219"/>
        <end position="288"/>
    </location>
</feature>
<feature type="region of interest" description="Disordered" evidence="1">
    <location>
        <begin position="154"/>
        <end position="199"/>
    </location>
</feature>
<keyword evidence="2" id="KW-1133">Transmembrane helix</keyword>
<feature type="transmembrane region" description="Helical" evidence="2">
    <location>
        <begin position="27"/>
        <end position="46"/>
    </location>
</feature>
<sequence>MPSNIVRTLGNLGADALSLIRAFHPMVVCFAGALAGTALVFDALYVLGGTGLGLAALYTLPLLAGLIGCLIAGADDMDLSGPVLWWTVATTLAGGLTNISLVMMLGAMWRTGPGDWAAGGQAVLMSAVSVPVIALNLAVIRELAHTLGLTLRTKLPAPKPRKPPVEAAPRKPGLYEQLPGERAVKRDRPQQVKESAPAPIEAESTLAVLDSTRWRAVSSKEAADPVAPAAKDATPVRDVYPVEPRPVTSTGETGHGGRRVAASRRTIASPRNSPRPGRRPGQPRPDAD</sequence>
<feature type="transmembrane region" description="Helical" evidence="2">
    <location>
        <begin position="121"/>
        <end position="140"/>
    </location>
</feature>
<name>A0ABV6QES9_9ACTN</name>
<keyword evidence="2" id="KW-0472">Membrane</keyword>
<evidence type="ECO:0000256" key="1">
    <source>
        <dbReference type="SAM" id="MobiDB-lite"/>
    </source>
</evidence>
<dbReference type="RefSeq" id="WP_380043738.1">
    <property type="nucleotide sequence ID" value="NZ_JBHLTC010000002.1"/>
</dbReference>
<evidence type="ECO:0000256" key="2">
    <source>
        <dbReference type="SAM" id="Phobius"/>
    </source>
</evidence>
<evidence type="ECO:0000313" key="3">
    <source>
        <dbReference type="EMBL" id="MFC0623048.1"/>
    </source>
</evidence>
<feature type="transmembrane region" description="Helical" evidence="2">
    <location>
        <begin position="52"/>
        <end position="71"/>
    </location>
</feature>
<proteinExistence type="predicted"/>
<comment type="caution">
    <text evidence="3">The sequence shown here is derived from an EMBL/GenBank/DDBJ whole genome shotgun (WGS) entry which is preliminary data.</text>
</comment>
<dbReference type="Proteomes" id="UP001589890">
    <property type="component" value="Unassembled WGS sequence"/>
</dbReference>
<feature type="compositionally biased region" description="Basic and acidic residues" evidence="1">
    <location>
        <begin position="182"/>
        <end position="191"/>
    </location>
</feature>
<accession>A0ABV6QES9</accession>
<dbReference type="EMBL" id="JBHLTC010000002">
    <property type="protein sequence ID" value="MFC0623048.1"/>
    <property type="molecule type" value="Genomic_DNA"/>
</dbReference>
<feature type="transmembrane region" description="Helical" evidence="2">
    <location>
        <begin position="83"/>
        <end position="109"/>
    </location>
</feature>
<feature type="compositionally biased region" description="Low complexity" evidence="1">
    <location>
        <begin position="224"/>
        <end position="233"/>
    </location>
</feature>
<protein>
    <recommendedName>
        <fullName evidence="5">DUF2637 domain-containing protein</fullName>
    </recommendedName>
</protein>